<protein>
    <submittedName>
        <fullName evidence="3">Uncharacterized protein</fullName>
    </submittedName>
</protein>
<keyword evidence="2" id="KW-0732">Signal</keyword>
<accession>A0AAV7KZA5</accession>
<gene>
    <name evidence="3" type="ORF">NDU88_001705</name>
</gene>
<feature type="region of interest" description="Disordered" evidence="1">
    <location>
        <begin position="93"/>
        <end position="133"/>
    </location>
</feature>
<name>A0AAV7KZA5_PLEWA</name>
<dbReference type="AlphaFoldDB" id="A0AAV7KZA5"/>
<comment type="caution">
    <text evidence="3">The sequence shown here is derived from an EMBL/GenBank/DDBJ whole genome shotgun (WGS) entry which is preliminary data.</text>
</comment>
<sequence length="133" mass="14039">MHIGLVPFLSMPTLLACWGGGSSEVSGVAASSPDYRISRLADVPATITAESGTESRSVLIDNDPPGRLSNEHAVNITGNSDIRVPEIVEIDDRLGARAEGKGKDADGDAKTRSERPEAVKGNRNAREARRTSA</sequence>
<reference evidence="3" key="1">
    <citation type="journal article" date="2022" name="bioRxiv">
        <title>Sequencing and chromosome-scale assembly of the giantPleurodeles waltlgenome.</title>
        <authorList>
            <person name="Brown T."/>
            <person name="Elewa A."/>
            <person name="Iarovenko S."/>
            <person name="Subramanian E."/>
            <person name="Araus A.J."/>
            <person name="Petzold A."/>
            <person name="Susuki M."/>
            <person name="Suzuki K.-i.T."/>
            <person name="Hayashi T."/>
            <person name="Toyoda A."/>
            <person name="Oliveira C."/>
            <person name="Osipova E."/>
            <person name="Leigh N.D."/>
            <person name="Simon A."/>
            <person name="Yun M.H."/>
        </authorList>
    </citation>
    <scope>NUCLEOTIDE SEQUENCE</scope>
    <source>
        <strain evidence="3">20211129_DDA</strain>
        <tissue evidence="3">Liver</tissue>
    </source>
</reference>
<organism evidence="3 4">
    <name type="scientific">Pleurodeles waltl</name>
    <name type="common">Iberian ribbed newt</name>
    <dbReference type="NCBI Taxonomy" id="8319"/>
    <lineage>
        <taxon>Eukaryota</taxon>
        <taxon>Metazoa</taxon>
        <taxon>Chordata</taxon>
        <taxon>Craniata</taxon>
        <taxon>Vertebrata</taxon>
        <taxon>Euteleostomi</taxon>
        <taxon>Amphibia</taxon>
        <taxon>Batrachia</taxon>
        <taxon>Caudata</taxon>
        <taxon>Salamandroidea</taxon>
        <taxon>Salamandridae</taxon>
        <taxon>Pleurodelinae</taxon>
        <taxon>Pleurodeles</taxon>
    </lineage>
</organism>
<dbReference type="Proteomes" id="UP001066276">
    <property type="component" value="Chromosome 12"/>
</dbReference>
<evidence type="ECO:0000256" key="1">
    <source>
        <dbReference type="SAM" id="MobiDB-lite"/>
    </source>
</evidence>
<dbReference type="EMBL" id="JANPWB010000016">
    <property type="protein sequence ID" value="KAJ1081523.1"/>
    <property type="molecule type" value="Genomic_DNA"/>
</dbReference>
<evidence type="ECO:0000313" key="3">
    <source>
        <dbReference type="EMBL" id="KAJ1081523.1"/>
    </source>
</evidence>
<keyword evidence="4" id="KW-1185">Reference proteome</keyword>
<proteinExistence type="predicted"/>
<feature type="chain" id="PRO_5043485054" evidence="2">
    <location>
        <begin position="24"/>
        <end position="133"/>
    </location>
</feature>
<evidence type="ECO:0000313" key="4">
    <source>
        <dbReference type="Proteomes" id="UP001066276"/>
    </source>
</evidence>
<feature type="signal peptide" evidence="2">
    <location>
        <begin position="1"/>
        <end position="23"/>
    </location>
</feature>
<evidence type="ECO:0000256" key="2">
    <source>
        <dbReference type="SAM" id="SignalP"/>
    </source>
</evidence>